<feature type="compositionally biased region" description="Basic and acidic residues" evidence="1">
    <location>
        <begin position="289"/>
        <end position="338"/>
    </location>
</feature>
<evidence type="ECO:0000313" key="2">
    <source>
        <dbReference type="EMBL" id="MBD2867588.1"/>
    </source>
</evidence>
<feature type="region of interest" description="Disordered" evidence="1">
    <location>
        <begin position="1051"/>
        <end position="1077"/>
    </location>
</feature>
<feature type="region of interest" description="Disordered" evidence="1">
    <location>
        <begin position="146"/>
        <end position="194"/>
    </location>
</feature>
<feature type="region of interest" description="Disordered" evidence="1">
    <location>
        <begin position="786"/>
        <end position="855"/>
    </location>
</feature>
<feature type="compositionally biased region" description="Basic and acidic residues" evidence="1">
    <location>
        <begin position="372"/>
        <end position="388"/>
    </location>
</feature>
<dbReference type="AlphaFoldDB" id="A0A927H4K6"/>
<comment type="caution">
    <text evidence="2">The sequence shown here is derived from an EMBL/GenBank/DDBJ whole genome shotgun (WGS) entry which is preliminary data.</text>
</comment>
<organism evidence="2 3">
    <name type="scientific">Paenibacillus arenilitoris</name>
    <dbReference type="NCBI Taxonomy" id="2772299"/>
    <lineage>
        <taxon>Bacteria</taxon>
        <taxon>Bacillati</taxon>
        <taxon>Bacillota</taxon>
        <taxon>Bacilli</taxon>
        <taxon>Bacillales</taxon>
        <taxon>Paenibacillaceae</taxon>
        <taxon>Paenibacillus</taxon>
    </lineage>
</organism>
<feature type="compositionally biased region" description="Polar residues" evidence="1">
    <location>
        <begin position="959"/>
        <end position="980"/>
    </location>
</feature>
<evidence type="ECO:0000313" key="3">
    <source>
        <dbReference type="Proteomes" id="UP000632125"/>
    </source>
</evidence>
<feature type="region of interest" description="Disordered" evidence="1">
    <location>
        <begin position="529"/>
        <end position="577"/>
    </location>
</feature>
<accession>A0A927H4K6</accession>
<feature type="compositionally biased region" description="Basic and acidic residues" evidence="1">
    <location>
        <begin position="825"/>
        <end position="847"/>
    </location>
</feature>
<feature type="compositionally biased region" description="Low complexity" evidence="1">
    <location>
        <begin position="1165"/>
        <end position="1184"/>
    </location>
</feature>
<reference evidence="2" key="1">
    <citation type="submission" date="2020-09" db="EMBL/GenBank/DDBJ databases">
        <title>A novel bacterium of genus Paenibacillus, isolated from South China Sea.</title>
        <authorList>
            <person name="Huang H."/>
            <person name="Mo K."/>
            <person name="Hu Y."/>
        </authorList>
    </citation>
    <scope>NUCLEOTIDE SEQUENCE</scope>
    <source>
        <strain evidence="2">IB182493</strain>
    </source>
</reference>
<feature type="compositionally biased region" description="Basic and acidic residues" evidence="1">
    <location>
        <begin position="345"/>
        <end position="357"/>
    </location>
</feature>
<feature type="region of interest" description="Disordered" evidence="1">
    <location>
        <begin position="603"/>
        <end position="645"/>
    </location>
</feature>
<feature type="compositionally biased region" description="Polar residues" evidence="1">
    <location>
        <begin position="915"/>
        <end position="939"/>
    </location>
</feature>
<evidence type="ECO:0000256" key="1">
    <source>
        <dbReference type="SAM" id="MobiDB-lite"/>
    </source>
</evidence>
<dbReference type="EMBL" id="JACXIY010000003">
    <property type="protein sequence ID" value="MBD2867588.1"/>
    <property type="molecule type" value="Genomic_DNA"/>
</dbReference>
<name>A0A927H4K6_9BACL</name>
<proteinExistence type="predicted"/>
<feature type="region of interest" description="Disordered" evidence="1">
    <location>
        <begin position="66"/>
        <end position="87"/>
    </location>
</feature>
<keyword evidence="3" id="KW-1185">Reference proteome</keyword>
<protein>
    <submittedName>
        <fullName evidence="2">Uncharacterized protein</fullName>
    </submittedName>
</protein>
<feature type="region of interest" description="Disordered" evidence="1">
    <location>
        <begin position="265"/>
        <end position="388"/>
    </location>
</feature>
<feature type="region of interest" description="Disordered" evidence="1">
    <location>
        <begin position="442"/>
        <end position="503"/>
    </location>
</feature>
<feature type="region of interest" description="Disordered" evidence="1">
    <location>
        <begin position="672"/>
        <end position="713"/>
    </location>
</feature>
<feature type="compositionally biased region" description="Basic and acidic residues" evidence="1">
    <location>
        <begin position="183"/>
        <end position="193"/>
    </location>
</feature>
<dbReference type="RefSeq" id="WP_190858265.1">
    <property type="nucleotide sequence ID" value="NZ_JACXIY010000003.1"/>
</dbReference>
<sequence>MKRDSDRMNKAALTPPVSVQPFAGGILNKYKAGASPHSRFGKAALAHARRSEPSVVQQAVHVKVTAPKAPDGGGAGPNRKAAPPSERTVERTIEREKVIVERHTIVLRDVTRVIREQRTARELAVTHPVNLQEAAGTVTKRTKEQASRMSEAIDPNGAAKRVYPNRTEPPLTPGEAPSGRNAQRADEYRRQQDQVKPGIVIQAIRKLERLHKKMAKERVRLLAQPGKSASSRPPMQLANARRAISHREPGDAGGNMRQELLDAASRLQSARQEARAAEGRTAAAGKRRQGAEKRAERAERERMEAEERTASAGKRRQEAVKQAERAERESAEPEKRQEAAGTSRETGERRRESEKPGLHSANPASETAGSGLDKRDAGGRLIEASRDRHAGLAMMRTISYHERLSRRGHSFALKRSPEKAVPPDEIRPAIHAKRLVHRDYVANGGQPADDSNLLKPGRNTDVESAGPSRPSSRGNNEPKSRSIAAGPVSTSGNEPAGRESRAPVKAALISRRVPETNPPMTLLRRQLRSRFGNPPSVGTHVGESRPISGKPGRPGSGVGGQSAAASPLPNAERPAASGRRAILHRHSANALNLHKESIVNAASDEASGGRPDGSFAKARPSQPLNGREERPLTVARGRLIGNTGNVNRRSADFRVQLRRMPAAPNLVKGAHRKVEDGPPQATAAKRREAEQGNGRYSAGSIRESFPSGASQSERAIHRLPTASRVRAIAGVEAGKEGRSRPEKIAPSASRLTWTLANPFRSADPLHKSPARKAEWLNGTLAARRRSANAAGKAQASLKTNADELRSAPANRGQLVDTVRKAPVIRKPDADGRNRTTEKRTRSADKVHKSSASLARNADALQRAAVNPSLSAIAALKASPSTVPSANDRLPANPSHGARSLPKAPADRLQGARLLRSSTASITSSADLSRRTPMSVTPSADLSRRTPASVPPSADLSRRTPMSLTPSADVSHRTPASQAPSASALHRSPASPARTAKPMPQAPAGRTPSAAGLSPNASTLRKTPASPGRNAVAARRTPANLLTTALVRRKDAASPPISAEPFAGTTGAGAPLNTPEYGLRKAKSPFAMSDADMRGRMRRGPTPGAVTAHRRSVAPGAAIRPGLSAALLGTASTGLTTAARIGPMRALAQGPSAPAGDSRSLSYAVPHGRGPNPAGAGAGQMAAGPFSDGTAMPALAHHLPKQAAAQEPPRQVQVEAPRELDPDKLQKMIMRMPQLQPEKIADQVYKALERKMKLEQRRRGY</sequence>
<feature type="region of interest" description="Disordered" evidence="1">
    <location>
        <begin position="878"/>
        <end position="1036"/>
    </location>
</feature>
<dbReference type="Proteomes" id="UP000632125">
    <property type="component" value="Unassembled WGS sequence"/>
</dbReference>
<feature type="region of interest" description="Disordered" evidence="1">
    <location>
        <begin position="1147"/>
        <end position="1190"/>
    </location>
</feature>
<gene>
    <name evidence="2" type="ORF">IDH41_03290</name>
</gene>